<comment type="similarity">
    <text evidence="1">Belongs to the universal stress protein A family.</text>
</comment>
<evidence type="ECO:0000256" key="2">
    <source>
        <dbReference type="SAM" id="MobiDB-lite"/>
    </source>
</evidence>
<name>A0ABW4PFH4_9ACTN</name>
<accession>A0ABW4PFH4</accession>
<evidence type="ECO:0000256" key="1">
    <source>
        <dbReference type="ARBA" id="ARBA00008791"/>
    </source>
</evidence>
<evidence type="ECO:0000313" key="5">
    <source>
        <dbReference type="Proteomes" id="UP001597365"/>
    </source>
</evidence>
<dbReference type="Gene3D" id="3.40.50.620">
    <property type="entry name" value="HUPs"/>
    <property type="match status" value="2"/>
</dbReference>
<feature type="domain" description="UspA" evidence="3">
    <location>
        <begin position="1"/>
        <end position="137"/>
    </location>
</feature>
<keyword evidence="5" id="KW-1185">Reference proteome</keyword>
<reference evidence="5" key="1">
    <citation type="journal article" date="2019" name="Int. J. Syst. Evol. Microbiol.">
        <title>The Global Catalogue of Microorganisms (GCM) 10K type strain sequencing project: providing services to taxonomists for standard genome sequencing and annotation.</title>
        <authorList>
            <consortium name="The Broad Institute Genomics Platform"/>
            <consortium name="The Broad Institute Genome Sequencing Center for Infectious Disease"/>
            <person name="Wu L."/>
            <person name="Ma J."/>
        </authorList>
    </citation>
    <scope>NUCLEOTIDE SEQUENCE [LARGE SCALE GENOMIC DNA]</scope>
    <source>
        <strain evidence="5">CGMCC 4.7455</strain>
    </source>
</reference>
<feature type="compositionally biased region" description="Basic and acidic residues" evidence="2">
    <location>
        <begin position="53"/>
        <end position="70"/>
    </location>
</feature>
<feature type="region of interest" description="Disordered" evidence="2">
    <location>
        <begin position="44"/>
        <end position="70"/>
    </location>
</feature>
<comment type="caution">
    <text evidence="4">The sequence shown here is derived from an EMBL/GenBank/DDBJ whole genome shotgun (WGS) entry which is preliminary data.</text>
</comment>
<dbReference type="Pfam" id="PF00582">
    <property type="entry name" value="Usp"/>
    <property type="match status" value="2"/>
</dbReference>
<organism evidence="4 5">
    <name type="scientific">Streptomyces desertarenae</name>
    <dbReference type="NCBI Taxonomy" id="2666184"/>
    <lineage>
        <taxon>Bacteria</taxon>
        <taxon>Bacillati</taxon>
        <taxon>Actinomycetota</taxon>
        <taxon>Actinomycetes</taxon>
        <taxon>Kitasatosporales</taxon>
        <taxon>Streptomycetaceae</taxon>
        <taxon>Streptomyces</taxon>
    </lineage>
</organism>
<dbReference type="PANTHER" id="PTHR46268:SF6">
    <property type="entry name" value="UNIVERSAL STRESS PROTEIN UP12"/>
    <property type="match status" value="1"/>
</dbReference>
<evidence type="ECO:0000313" key="4">
    <source>
        <dbReference type="EMBL" id="MFD1829468.1"/>
    </source>
</evidence>
<sequence length="302" mass="32079">MVRAVTVGVDGSAESLAAAGWAAREALSRKAPLRLVHVREPDPFGRPYPSADSDARRHRDRWTPRETAAELGRRHPELEITADRLTGRPAEVLVSAAEDAEALAVGSRGLGPVAGFLIGSVGLSTVARVACPVVLVRAGTAERDTAVPGGDGDAGAGRVARREVVLGLELYRESDGLLEFAFDAAARHGAPLRVVHGWNPPLVYGIDPVAVDPRMAGELAEESARVLGDTLRRWREKYPAVEVRTRIEAGRPARLLLAAAEEAALVVVGRRNRRSPLGFHIGPVAHAVMHHATAPVAVVPFG</sequence>
<dbReference type="PANTHER" id="PTHR46268">
    <property type="entry name" value="STRESS RESPONSE PROTEIN NHAX"/>
    <property type="match status" value="1"/>
</dbReference>
<dbReference type="PRINTS" id="PR01438">
    <property type="entry name" value="UNVRSLSTRESS"/>
</dbReference>
<feature type="domain" description="UspA" evidence="3">
    <location>
        <begin position="163"/>
        <end position="300"/>
    </location>
</feature>
<dbReference type="EMBL" id="JBHUFU010000003">
    <property type="protein sequence ID" value="MFD1829468.1"/>
    <property type="molecule type" value="Genomic_DNA"/>
</dbReference>
<evidence type="ECO:0000259" key="3">
    <source>
        <dbReference type="Pfam" id="PF00582"/>
    </source>
</evidence>
<dbReference type="SUPFAM" id="SSF52402">
    <property type="entry name" value="Adenine nucleotide alpha hydrolases-like"/>
    <property type="match status" value="2"/>
</dbReference>
<proteinExistence type="inferred from homology"/>
<dbReference type="InterPro" id="IPR006015">
    <property type="entry name" value="Universal_stress_UspA"/>
</dbReference>
<protein>
    <submittedName>
        <fullName evidence="4">Universal stress protein</fullName>
    </submittedName>
</protein>
<dbReference type="Proteomes" id="UP001597365">
    <property type="component" value="Unassembled WGS sequence"/>
</dbReference>
<gene>
    <name evidence="4" type="ORF">ACFSJS_07305</name>
</gene>
<dbReference type="InterPro" id="IPR006016">
    <property type="entry name" value="UspA"/>
</dbReference>
<dbReference type="RefSeq" id="WP_380898031.1">
    <property type="nucleotide sequence ID" value="NZ_JBHUFU010000003.1"/>
</dbReference>
<dbReference type="InterPro" id="IPR014729">
    <property type="entry name" value="Rossmann-like_a/b/a_fold"/>
</dbReference>